<feature type="transmembrane region" description="Helical" evidence="8">
    <location>
        <begin position="53"/>
        <end position="72"/>
    </location>
</feature>
<evidence type="ECO:0000256" key="8">
    <source>
        <dbReference type="SAM" id="Phobius"/>
    </source>
</evidence>
<keyword evidence="6 8" id="KW-1133">Transmembrane helix</keyword>
<dbReference type="AlphaFoldDB" id="V3ZTV0"/>
<evidence type="ECO:0000256" key="1">
    <source>
        <dbReference type="ARBA" id="ARBA00004477"/>
    </source>
</evidence>
<feature type="transmembrane region" description="Helical" evidence="8">
    <location>
        <begin position="106"/>
        <end position="124"/>
    </location>
</feature>
<dbReference type="Proteomes" id="UP000030746">
    <property type="component" value="Unassembled WGS sequence"/>
</dbReference>
<dbReference type="RefSeq" id="XP_009063244.1">
    <property type="nucleotide sequence ID" value="XM_009064996.1"/>
</dbReference>
<keyword evidence="4 8" id="KW-0812">Transmembrane</keyword>
<accession>V3ZTV0</accession>
<evidence type="ECO:0000256" key="4">
    <source>
        <dbReference type="ARBA" id="ARBA00022692"/>
    </source>
</evidence>
<evidence type="ECO:0000256" key="7">
    <source>
        <dbReference type="ARBA" id="ARBA00023136"/>
    </source>
</evidence>
<dbReference type="GO" id="GO:0005789">
    <property type="term" value="C:endoplasmic reticulum membrane"/>
    <property type="evidence" value="ECO:0007669"/>
    <property type="project" value="UniProtKB-SubCell"/>
</dbReference>
<dbReference type="HOGENOM" id="CLU_094308_3_0_1"/>
<dbReference type="GeneID" id="20245127"/>
<dbReference type="GO" id="GO:0005773">
    <property type="term" value="C:vacuole"/>
    <property type="evidence" value="ECO:0007669"/>
    <property type="project" value="GOC"/>
</dbReference>
<dbReference type="Pfam" id="PF05620">
    <property type="entry name" value="TMEM208_SND2"/>
    <property type="match status" value="1"/>
</dbReference>
<dbReference type="OrthoDB" id="10012212at2759"/>
<proteinExistence type="inferred from homology"/>
<dbReference type="KEGG" id="lgi:LOTGIDRAFT_195390"/>
<protein>
    <recommendedName>
        <fullName evidence="3">Transmembrane protein 208</fullName>
    </recommendedName>
</protein>
<sequence>MAPKSTKEKTKGQKQIVQENKETLNFYSYIIAGVSVVYFLVQVLIFWSSFTALPIVLSCGASLTYFAAYRFMSSMATATYSAEGSLIDGGTDLNMVSGMGEHAKDLILLTAVVQSLSLISNYFWLLWLLVPIRAFYMLWVNFLGPWFFAPGEEDNISDKKQKKMDRKMRRVQR</sequence>
<evidence type="ECO:0000256" key="5">
    <source>
        <dbReference type="ARBA" id="ARBA00022824"/>
    </source>
</evidence>
<organism evidence="9 10">
    <name type="scientific">Lottia gigantea</name>
    <name type="common">Giant owl limpet</name>
    <dbReference type="NCBI Taxonomy" id="225164"/>
    <lineage>
        <taxon>Eukaryota</taxon>
        <taxon>Metazoa</taxon>
        <taxon>Spiralia</taxon>
        <taxon>Lophotrochozoa</taxon>
        <taxon>Mollusca</taxon>
        <taxon>Gastropoda</taxon>
        <taxon>Patellogastropoda</taxon>
        <taxon>Lottioidea</taxon>
        <taxon>Lottiidae</taxon>
        <taxon>Lottia</taxon>
    </lineage>
</organism>
<keyword evidence="5" id="KW-0256">Endoplasmic reticulum</keyword>
<keyword evidence="7 8" id="KW-0472">Membrane</keyword>
<feature type="transmembrane region" description="Helical" evidence="8">
    <location>
        <begin position="26"/>
        <end position="47"/>
    </location>
</feature>
<evidence type="ECO:0000256" key="2">
    <source>
        <dbReference type="ARBA" id="ARBA00009950"/>
    </source>
</evidence>
<dbReference type="GO" id="GO:0006624">
    <property type="term" value="P:vacuolar protein processing"/>
    <property type="evidence" value="ECO:0007669"/>
    <property type="project" value="TreeGrafter"/>
</dbReference>
<feature type="transmembrane region" description="Helical" evidence="8">
    <location>
        <begin position="130"/>
        <end position="149"/>
    </location>
</feature>
<comment type="similarity">
    <text evidence="2">Belongs to the TMEM208 family.</text>
</comment>
<dbReference type="EMBL" id="KB203188">
    <property type="protein sequence ID" value="ESO85990.1"/>
    <property type="molecule type" value="Genomic_DNA"/>
</dbReference>
<dbReference type="STRING" id="225164.V3ZTV0"/>
<comment type="subcellular location">
    <subcellularLocation>
        <location evidence="1">Endoplasmic reticulum membrane</location>
        <topology evidence="1">Multi-pass membrane protein</topology>
    </subcellularLocation>
</comment>
<reference evidence="9 10" key="1">
    <citation type="journal article" date="2013" name="Nature">
        <title>Insights into bilaterian evolution from three spiralian genomes.</title>
        <authorList>
            <person name="Simakov O."/>
            <person name="Marletaz F."/>
            <person name="Cho S.J."/>
            <person name="Edsinger-Gonzales E."/>
            <person name="Havlak P."/>
            <person name="Hellsten U."/>
            <person name="Kuo D.H."/>
            <person name="Larsson T."/>
            <person name="Lv J."/>
            <person name="Arendt D."/>
            <person name="Savage R."/>
            <person name="Osoegawa K."/>
            <person name="de Jong P."/>
            <person name="Grimwood J."/>
            <person name="Chapman J.A."/>
            <person name="Shapiro H."/>
            <person name="Aerts A."/>
            <person name="Otillar R.P."/>
            <person name="Terry A.Y."/>
            <person name="Boore J.L."/>
            <person name="Grigoriev I.V."/>
            <person name="Lindberg D.R."/>
            <person name="Seaver E.C."/>
            <person name="Weisblat D.A."/>
            <person name="Putnam N.H."/>
            <person name="Rokhsar D.S."/>
        </authorList>
    </citation>
    <scope>NUCLEOTIDE SEQUENCE [LARGE SCALE GENOMIC DNA]</scope>
</reference>
<evidence type="ECO:0000256" key="6">
    <source>
        <dbReference type="ARBA" id="ARBA00022989"/>
    </source>
</evidence>
<keyword evidence="10" id="KW-1185">Reference proteome</keyword>
<dbReference type="OMA" id="PIRAGWM"/>
<gene>
    <name evidence="9" type="ORF">LOTGIDRAFT_195390</name>
</gene>
<evidence type="ECO:0000313" key="9">
    <source>
        <dbReference type="EMBL" id="ESO85990.1"/>
    </source>
</evidence>
<evidence type="ECO:0000313" key="10">
    <source>
        <dbReference type="Proteomes" id="UP000030746"/>
    </source>
</evidence>
<dbReference type="CTD" id="20245127"/>
<name>V3ZTV0_LOTGI</name>
<dbReference type="PANTHER" id="PTHR13505:SF7">
    <property type="entry name" value="TRANSMEMBRANE PROTEIN 208"/>
    <property type="match status" value="1"/>
</dbReference>
<evidence type="ECO:0000256" key="3">
    <source>
        <dbReference type="ARBA" id="ARBA00015033"/>
    </source>
</evidence>
<dbReference type="PANTHER" id="PTHR13505">
    <property type="entry name" value="TRANSMEMBRANE PROTEIN 208"/>
    <property type="match status" value="1"/>
</dbReference>
<dbReference type="InterPro" id="IPR008506">
    <property type="entry name" value="SND2/TMEM208"/>
</dbReference>